<dbReference type="InterPro" id="IPR013108">
    <property type="entry name" value="Amidohydro_3"/>
</dbReference>
<dbReference type="CDD" id="cd01297">
    <property type="entry name" value="D-aminoacylase"/>
    <property type="match status" value="1"/>
</dbReference>
<feature type="domain" description="Amidohydrolase 3" evidence="1">
    <location>
        <begin position="43"/>
        <end position="507"/>
    </location>
</feature>
<dbReference type="InterPro" id="IPR023100">
    <property type="entry name" value="D-aminoacylase_insert_dom_sf"/>
</dbReference>
<dbReference type="PANTHER" id="PTHR11647">
    <property type="entry name" value="HYDRANTOINASE/DIHYDROPYRIMIDINASE FAMILY MEMBER"/>
    <property type="match status" value="1"/>
</dbReference>
<dbReference type="InterPro" id="IPR011059">
    <property type="entry name" value="Metal-dep_hydrolase_composite"/>
</dbReference>
<dbReference type="InterPro" id="IPR032466">
    <property type="entry name" value="Metal_Hydrolase"/>
</dbReference>
<dbReference type="GO" id="GO:0016811">
    <property type="term" value="F:hydrolase activity, acting on carbon-nitrogen (but not peptide) bonds, in linear amides"/>
    <property type="evidence" value="ECO:0007669"/>
    <property type="project" value="InterPro"/>
</dbReference>
<keyword evidence="3" id="KW-1185">Reference proteome</keyword>
<dbReference type="SUPFAM" id="SSF51556">
    <property type="entry name" value="Metallo-dependent hydrolases"/>
    <property type="match status" value="1"/>
</dbReference>
<dbReference type="GO" id="GO:0005829">
    <property type="term" value="C:cytosol"/>
    <property type="evidence" value="ECO:0007669"/>
    <property type="project" value="TreeGrafter"/>
</dbReference>
<proteinExistence type="predicted"/>
<dbReference type="RefSeq" id="WP_131889178.1">
    <property type="nucleotide sequence ID" value="NZ_SMKU01000006.1"/>
</dbReference>
<dbReference type="Gene3D" id="2.30.40.10">
    <property type="entry name" value="Urease, subunit C, domain 1"/>
    <property type="match status" value="1"/>
</dbReference>
<dbReference type="GO" id="GO:0016812">
    <property type="term" value="F:hydrolase activity, acting on carbon-nitrogen (but not peptide) bonds, in cyclic amides"/>
    <property type="evidence" value="ECO:0007669"/>
    <property type="project" value="TreeGrafter"/>
</dbReference>
<dbReference type="EMBL" id="SMKU01000006">
    <property type="protein sequence ID" value="TDD96427.1"/>
    <property type="molecule type" value="Genomic_DNA"/>
</dbReference>
<dbReference type="InterPro" id="IPR050378">
    <property type="entry name" value="Metallo-dep_Hydrolases_sf"/>
</dbReference>
<dbReference type="OrthoDB" id="9766983at2"/>
<accession>A0A4V2YZC1</accession>
<organism evidence="2 3">
    <name type="scientific">Actinomadura rubrisoli</name>
    <dbReference type="NCBI Taxonomy" id="2530368"/>
    <lineage>
        <taxon>Bacteria</taxon>
        <taxon>Bacillati</taxon>
        <taxon>Actinomycetota</taxon>
        <taxon>Actinomycetes</taxon>
        <taxon>Streptosporangiales</taxon>
        <taxon>Thermomonosporaceae</taxon>
        <taxon>Actinomadura</taxon>
    </lineage>
</organism>
<dbReference type="Pfam" id="PF07969">
    <property type="entry name" value="Amidohydro_3"/>
    <property type="match status" value="1"/>
</dbReference>
<protein>
    <submittedName>
        <fullName evidence="2">D-aminoacylase</fullName>
    </submittedName>
</protein>
<evidence type="ECO:0000313" key="3">
    <source>
        <dbReference type="Proteomes" id="UP000294513"/>
    </source>
</evidence>
<gene>
    <name evidence="2" type="ORF">E1298_03020</name>
</gene>
<evidence type="ECO:0000313" key="2">
    <source>
        <dbReference type="EMBL" id="TDD96427.1"/>
    </source>
</evidence>
<evidence type="ECO:0000259" key="1">
    <source>
        <dbReference type="Pfam" id="PF07969"/>
    </source>
</evidence>
<sequence length="533" mass="55574">MTDLLITGGLVADGTGSPLRRADIAVSDGRITGVGTVAGPAARVIDATDRVVCPGFIDLHSHSDLALLGNPAAHSKIRQGVTTEVVGNCGLGAAPLIADVDRAALRAAIAFIDVDPGLRWTWQGFADYLDVLARARPSVNVVTLVAHLPLRAGVVGFADRPATPAELSRMCGHLAEALDAGAAGLSTGLVYAPLCYAAEDELTALARVVAAHDRIFAWHVRDYGDDLLESVRQALRVARSSGCRVQISHLAAVGRRNWGKVAAALTMIDEARAGGARVTADVYPYLAGSANLSQLLPAWAHAGGGSAMTARLADPAVRQRIRREWADAFWSWDDIMVGSVPESGDREAAGRTIAELTAERGQSGDDVVMDLVAAYGNAVSMVAFGRSEDDLRTALRHPAVAIGSDGFALDPDGVGGEGVPHPRSYGCYPRLLARYAGSSELTLEDAVHKSSGLPAELYGLTDRGVLRPGAAADLVVLDPGTIGDRATFTDPHRFPAGIEVVMVNGALAVTGGTHTSARTGMVLRAHGQIGARP</sequence>
<dbReference type="AlphaFoldDB" id="A0A4V2YZC1"/>
<dbReference type="Gene3D" id="3.20.20.140">
    <property type="entry name" value="Metal-dependent hydrolases"/>
    <property type="match status" value="1"/>
</dbReference>
<dbReference type="Gene3D" id="3.30.1490.130">
    <property type="entry name" value="D-aminoacylase. Domain 3"/>
    <property type="match status" value="1"/>
</dbReference>
<reference evidence="2 3" key="1">
    <citation type="submission" date="2019-03" db="EMBL/GenBank/DDBJ databases">
        <title>Draft genome sequences of novel Actinobacteria.</title>
        <authorList>
            <person name="Sahin N."/>
            <person name="Ay H."/>
            <person name="Saygin H."/>
        </authorList>
    </citation>
    <scope>NUCLEOTIDE SEQUENCE [LARGE SCALE GENOMIC DNA]</scope>
    <source>
        <strain evidence="2 3">H3C3</strain>
    </source>
</reference>
<dbReference type="SUPFAM" id="SSF51338">
    <property type="entry name" value="Composite domain of metallo-dependent hydrolases"/>
    <property type="match status" value="1"/>
</dbReference>
<name>A0A4V2YZC1_9ACTN</name>
<comment type="caution">
    <text evidence="2">The sequence shown here is derived from an EMBL/GenBank/DDBJ whole genome shotgun (WGS) entry which is preliminary data.</text>
</comment>
<dbReference type="Proteomes" id="UP000294513">
    <property type="component" value="Unassembled WGS sequence"/>
</dbReference>
<dbReference type="PANTHER" id="PTHR11647:SF1">
    <property type="entry name" value="COLLAPSIN RESPONSE MEDIATOR PROTEIN"/>
    <property type="match status" value="1"/>
</dbReference>